<dbReference type="EMBL" id="JAGMVJ010000035">
    <property type="protein sequence ID" value="KAH7067174.1"/>
    <property type="molecule type" value="Genomic_DNA"/>
</dbReference>
<reference evidence="3" key="1">
    <citation type="journal article" date="2021" name="Nat. Commun.">
        <title>Genetic determinants of endophytism in the Arabidopsis root mycobiome.</title>
        <authorList>
            <person name="Mesny F."/>
            <person name="Miyauchi S."/>
            <person name="Thiergart T."/>
            <person name="Pickel B."/>
            <person name="Atanasova L."/>
            <person name="Karlsson M."/>
            <person name="Huettel B."/>
            <person name="Barry K.W."/>
            <person name="Haridas S."/>
            <person name="Chen C."/>
            <person name="Bauer D."/>
            <person name="Andreopoulos W."/>
            <person name="Pangilinan J."/>
            <person name="LaButti K."/>
            <person name="Riley R."/>
            <person name="Lipzen A."/>
            <person name="Clum A."/>
            <person name="Drula E."/>
            <person name="Henrissat B."/>
            <person name="Kohler A."/>
            <person name="Grigoriev I.V."/>
            <person name="Martin F.M."/>
            <person name="Hacquard S."/>
        </authorList>
    </citation>
    <scope>NUCLEOTIDE SEQUENCE</scope>
    <source>
        <strain evidence="3">MPI-SDFR-AT-0120</strain>
    </source>
</reference>
<dbReference type="AlphaFoldDB" id="A0A8K0VQZ9"/>
<name>A0A8K0VQZ9_9PLEO</name>
<protein>
    <submittedName>
        <fullName evidence="3">Heterokaryon incompatibility protein-domain-containing protein</fullName>
    </submittedName>
</protein>
<accession>A0A8K0VQZ9</accession>
<keyword evidence="1" id="KW-0472">Membrane</keyword>
<comment type="caution">
    <text evidence="3">The sequence shown here is derived from an EMBL/GenBank/DDBJ whole genome shotgun (WGS) entry which is preliminary data.</text>
</comment>
<feature type="domain" description="Heterokaryon incompatibility" evidence="2">
    <location>
        <begin position="205"/>
        <end position="346"/>
    </location>
</feature>
<dbReference type="PANTHER" id="PTHR24148:SF73">
    <property type="entry name" value="HET DOMAIN PROTEIN (AFU_ORTHOLOGUE AFUA_8G01020)"/>
    <property type="match status" value="1"/>
</dbReference>
<proteinExistence type="predicted"/>
<feature type="transmembrane region" description="Helical" evidence="1">
    <location>
        <begin position="123"/>
        <end position="145"/>
    </location>
</feature>
<evidence type="ECO:0000259" key="2">
    <source>
        <dbReference type="Pfam" id="PF06985"/>
    </source>
</evidence>
<evidence type="ECO:0000313" key="4">
    <source>
        <dbReference type="Proteomes" id="UP000813461"/>
    </source>
</evidence>
<keyword evidence="1" id="KW-1133">Transmembrane helix</keyword>
<feature type="transmembrane region" description="Helical" evidence="1">
    <location>
        <begin position="84"/>
        <end position="117"/>
    </location>
</feature>
<gene>
    <name evidence="3" type="ORF">FB567DRAFT_599532</name>
</gene>
<dbReference type="OrthoDB" id="2157530at2759"/>
<sequence length="722" mass="82379">MASLLRNISKGFWTQYPVGTKLTWSFVGHQLRQNHTAVFNLVELLKALITNFVRVWQVLALPLMSSMDKDVLRKSMPQDSRASAIIYVVIAYPIGYCIAAIGFSAAAILSLAAIAILPALATAVVLIWMVGVSLSFVLWFALYRYPVFELMYPRLRTWMLTRNSRVYSAVPTALPTIRIVRLKAGNYKDTIECDLLTSPLVGASFEALSYVWGVTLAPYKIQVDGRPFYITRNLYTALRELRLADRDRQLWIDAMSINQYDNAEKTAQVQMMRDVYATAERTIIWLGKTSKATRCAFDFIRLFNTTGASVMGWKDRTKVPRWRSIRRELESLLEYEWWERAWIIQEVVVSKNVVVQRGSHQVGWESLHDLVTYLPFSDEFPHLETVAQFAEDIQELRTGETATEPISNTLLGLAYRFRYQSATFGSDKVYALMGLLRSNNSTLLQPDYDKLPEDVFVDFTISALRNNQNLTAVALAAGAELQNVSWCRDWRFNHDGAFETFWFSTHLPPGRPYLASGAHPPVLEANIEARELSLKGIPVDTIARVGDFYQQIRDSVDWDLALRNWERVAGGPLTENSEARKAFNRTITADSWLIEPIDWRQRIVRRGQPPRTEEDARYKKIIDDACLNRRFFITTKGRLGLGPWNLRKGDEVCVLLGGKTPFVLRQCSNRVAKGRASHLEKKGKAHHKVIGETFVDTLMYYDGSMGDDIESGEVVPKWYHLL</sequence>
<dbReference type="Pfam" id="PF06985">
    <property type="entry name" value="HET"/>
    <property type="match status" value="1"/>
</dbReference>
<dbReference type="PANTHER" id="PTHR24148">
    <property type="entry name" value="ANKYRIN REPEAT DOMAIN-CONTAINING PROTEIN 39 HOMOLOG-RELATED"/>
    <property type="match status" value="1"/>
</dbReference>
<keyword evidence="1" id="KW-0812">Transmembrane</keyword>
<dbReference type="InterPro" id="IPR052895">
    <property type="entry name" value="HetReg/Transcr_Mod"/>
</dbReference>
<evidence type="ECO:0000313" key="3">
    <source>
        <dbReference type="EMBL" id="KAH7067174.1"/>
    </source>
</evidence>
<organism evidence="3 4">
    <name type="scientific">Paraphoma chrysanthemicola</name>
    <dbReference type="NCBI Taxonomy" id="798071"/>
    <lineage>
        <taxon>Eukaryota</taxon>
        <taxon>Fungi</taxon>
        <taxon>Dikarya</taxon>
        <taxon>Ascomycota</taxon>
        <taxon>Pezizomycotina</taxon>
        <taxon>Dothideomycetes</taxon>
        <taxon>Pleosporomycetidae</taxon>
        <taxon>Pleosporales</taxon>
        <taxon>Pleosporineae</taxon>
        <taxon>Phaeosphaeriaceae</taxon>
        <taxon>Paraphoma</taxon>
    </lineage>
</organism>
<keyword evidence="4" id="KW-1185">Reference proteome</keyword>
<dbReference type="InterPro" id="IPR010730">
    <property type="entry name" value="HET"/>
</dbReference>
<dbReference type="Proteomes" id="UP000813461">
    <property type="component" value="Unassembled WGS sequence"/>
</dbReference>
<evidence type="ECO:0000256" key="1">
    <source>
        <dbReference type="SAM" id="Phobius"/>
    </source>
</evidence>
<feature type="transmembrane region" description="Helical" evidence="1">
    <location>
        <begin position="44"/>
        <end position="63"/>
    </location>
</feature>